<evidence type="ECO:0008006" key="4">
    <source>
        <dbReference type="Google" id="ProtNLM"/>
    </source>
</evidence>
<dbReference type="KEGG" id="dpx:DAPPUDRAFT_241392"/>
<evidence type="ECO:0000313" key="2">
    <source>
        <dbReference type="EMBL" id="EFX82208.1"/>
    </source>
</evidence>
<evidence type="ECO:0000256" key="1">
    <source>
        <dbReference type="SAM" id="SignalP"/>
    </source>
</evidence>
<feature type="signal peptide" evidence="1">
    <location>
        <begin position="1"/>
        <end position="16"/>
    </location>
</feature>
<evidence type="ECO:0000313" key="3">
    <source>
        <dbReference type="Proteomes" id="UP000000305"/>
    </source>
</evidence>
<dbReference type="PhylomeDB" id="E9GE60"/>
<dbReference type="AlphaFoldDB" id="E9GE60"/>
<name>E9GE60_DAPPU</name>
<sequence>MQKYLIALMLMTVASATLDAGNKDADAVKSDSSTPVESVANYRTDQRIRRQAATPITPNVVPVIDGANIPSTFLTRVQAPEVKTLASQLADNSVDSKPEDESTKQLGGLLGGILGGLLPNSPQCVYNNNCAFIGLQLYVVLNILDPVVCGNEVCAGDAQCTHFTHNPVTGECTLHKAPGTGGGWATTTPTLVGSVCGHIPKRSCGAGSLLSLCLGLNLGLL</sequence>
<organism evidence="2 3">
    <name type="scientific">Daphnia pulex</name>
    <name type="common">Water flea</name>
    <dbReference type="NCBI Taxonomy" id="6669"/>
    <lineage>
        <taxon>Eukaryota</taxon>
        <taxon>Metazoa</taxon>
        <taxon>Ecdysozoa</taxon>
        <taxon>Arthropoda</taxon>
        <taxon>Crustacea</taxon>
        <taxon>Branchiopoda</taxon>
        <taxon>Diplostraca</taxon>
        <taxon>Cladocera</taxon>
        <taxon>Anomopoda</taxon>
        <taxon>Daphniidae</taxon>
        <taxon>Daphnia</taxon>
    </lineage>
</organism>
<dbReference type="EMBL" id="GL732540">
    <property type="protein sequence ID" value="EFX82208.1"/>
    <property type="molecule type" value="Genomic_DNA"/>
</dbReference>
<gene>
    <name evidence="2" type="ORF">DAPPUDRAFT_241392</name>
</gene>
<proteinExistence type="predicted"/>
<dbReference type="HOGENOM" id="CLU_1251777_0_0_1"/>
<reference evidence="2 3" key="1">
    <citation type="journal article" date="2011" name="Science">
        <title>The ecoresponsive genome of Daphnia pulex.</title>
        <authorList>
            <person name="Colbourne J.K."/>
            <person name="Pfrender M.E."/>
            <person name="Gilbert D."/>
            <person name="Thomas W.K."/>
            <person name="Tucker A."/>
            <person name="Oakley T.H."/>
            <person name="Tokishita S."/>
            <person name="Aerts A."/>
            <person name="Arnold G.J."/>
            <person name="Basu M.K."/>
            <person name="Bauer D.J."/>
            <person name="Caceres C.E."/>
            <person name="Carmel L."/>
            <person name="Casola C."/>
            <person name="Choi J.H."/>
            <person name="Detter J.C."/>
            <person name="Dong Q."/>
            <person name="Dusheyko S."/>
            <person name="Eads B.D."/>
            <person name="Frohlich T."/>
            <person name="Geiler-Samerotte K.A."/>
            <person name="Gerlach D."/>
            <person name="Hatcher P."/>
            <person name="Jogdeo S."/>
            <person name="Krijgsveld J."/>
            <person name="Kriventseva E.V."/>
            <person name="Kultz D."/>
            <person name="Laforsch C."/>
            <person name="Lindquist E."/>
            <person name="Lopez J."/>
            <person name="Manak J.R."/>
            <person name="Muller J."/>
            <person name="Pangilinan J."/>
            <person name="Patwardhan R.P."/>
            <person name="Pitluck S."/>
            <person name="Pritham E.J."/>
            <person name="Rechtsteiner A."/>
            <person name="Rho M."/>
            <person name="Rogozin I.B."/>
            <person name="Sakarya O."/>
            <person name="Salamov A."/>
            <person name="Schaack S."/>
            <person name="Shapiro H."/>
            <person name="Shiga Y."/>
            <person name="Skalitzky C."/>
            <person name="Smith Z."/>
            <person name="Souvorov A."/>
            <person name="Sung W."/>
            <person name="Tang Z."/>
            <person name="Tsuchiya D."/>
            <person name="Tu H."/>
            <person name="Vos H."/>
            <person name="Wang M."/>
            <person name="Wolf Y.I."/>
            <person name="Yamagata H."/>
            <person name="Yamada T."/>
            <person name="Ye Y."/>
            <person name="Shaw J.R."/>
            <person name="Andrews J."/>
            <person name="Crease T.J."/>
            <person name="Tang H."/>
            <person name="Lucas S.M."/>
            <person name="Robertson H.M."/>
            <person name="Bork P."/>
            <person name="Koonin E.V."/>
            <person name="Zdobnov E.M."/>
            <person name="Grigoriev I.V."/>
            <person name="Lynch M."/>
            <person name="Boore J.L."/>
        </authorList>
    </citation>
    <scope>NUCLEOTIDE SEQUENCE [LARGE SCALE GENOMIC DNA]</scope>
</reference>
<dbReference type="Proteomes" id="UP000000305">
    <property type="component" value="Unassembled WGS sequence"/>
</dbReference>
<dbReference type="OrthoDB" id="6386022at2759"/>
<dbReference type="InParanoid" id="E9GE60"/>
<keyword evidence="3" id="KW-1185">Reference proteome</keyword>
<protein>
    <recommendedName>
        <fullName evidence="4">Apple domain-containing protein</fullName>
    </recommendedName>
</protein>
<accession>E9GE60</accession>
<feature type="chain" id="PRO_5003241142" description="Apple domain-containing protein" evidence="1">
    <location>
        <begin position="17"/>
        <end position="221"/>
    </location>
</feature>
<keyword evidence="1" id="KW-0732">Signal</keyword>